<dbReference type="EMBL" id="CAJOBA010004488">
    <property type="protein sequence ID" value="CAF3714483.1"/>
    <property type="molecule type" value="Genomic_DNA"/>
</dbReference>
<dbReference type="Proteomes" id="UP000682733">
    <property type="component" value="Unassembled WGS sequence"/>
</dbReference>
<dbReference type="Proteomes" id="UP000681722">
    <property type="component" value="Unassembled WGS sequence"/>
</dbReference>
<gene>
    <name evidence="3" type="ORF">GPM918_LOCUS26417</name>
    <name evidence="2" type="ORF">OVA965_LOCUS11544</name>
    <name evidence="5" type="ORF">SRO942_LOCUS26568</name>
    <name evidence="4" type="ORF">TMI583_LOCUS11545</name>
</gene>
<dbReference type="PANTHER" id="PTHR21301">
    <property type="entry name" value="REVERSE TRANSCRIPTASE"/>
    <property type="match status" value="1"/>
</dbReference>
<proteinExistence type="predicted"/>
<evidence type="ECO:0000259" key="1">
    <source>
        <dbReference type="Pfam" id="PF26215"/>
    </source>
</evidence>
<evidence type="ECO:0000313" key="5">
    <source>
        <dbReference type="EMBL" id="CAF4031304.1"/>
    </source>
</evidence>
<evidence type="ECO:0000313" key="3">
    <source>
        <dbReference type="EMBL" id="CAF1257074.1"/>
    </source>
</evidence>
<keyword evidence="6" id="KW-1185">Reference proteome</keyword>
<dbReference type="Proteomes" id="UP000677228">
    <property type="component" value="Unassembled WGS sequence"/>
</dbReference>
<evidence type="ECO:0000313" key="4">
    <source>
        <dbReference type="EMBL" id="CAF3714483.1"/>
    </source>
</evidence>
<sequence length="458" mass="52655">MMMNLCFLPSSAIVEAATTLTQRHLSILANGSKYVPRCQSYSSSTSAQTLIAREFDRMSSVIMDGLARNCVSKSDARAKLFFGSLKHLISQFYEEKLSWKLFRSVRREQSVVRNIRRQLNAKNNRTILRRTDKNKVFHLGSSLDYEEKALMYMMKTQAYEEVDDRQCPLQDNLTSIISSMNGPTIGVSYFFDRLLRPLFDHVAKQTTFVNGIDLVRQLEKYRDSGHLTTTTQFITFDVTDLYTMIPRDGALPTLGRCLNKYSVRGKIENLSVDTIMKLARLVLDTNCFVYDEKYYRQIKGGAMGSPFTMTLANVYMFEWEQPLIDLQTSQGELYGRYIDDVFMTSNMSISEIHRQLDWMNQKDEEHIRITYTVGSAADFLDVHIENHVGQLKTSVYRKPAAEPYVLSYASDHPRHVHANIPYEALLRAARLCSDVYAFDQERGKRSITNVGLKSDLNH</sequence>
<dbReference type="Pfam" id="PF26215">
    <property type="entry name" value="HTH_animal"/>
    <property type="match status" value="1"/>
</dbReference>
<dbReference type="InterPro" id="IPR058912">
    <property type="entry name" value="HTH_animal"/>
</dbReference>
<reference evidence="3" key="1">
    <citation type="submission" date="2021-02" db="EMBL/GenBank/DDBJ databases">
        <authorList>
            <person name="Nowell W R."/>
        </authorList>
    </citation>
    <scope>NUCLEOTIDE SEQUENCE</scope>
</reference>
<name>A0A815ANZ8_9BILA</name>
<dbReference type="AlphaFoldDB" id="A0A815ANZ8"/>
<dbReference type="EMBL" id="CAJOBC010017095">
    <property type="protein sequence ID" value="CAF4031304.1"/>
    <property type="molecule type" value="Genomic_DNA"/>
</dbReference>
<protein>
    <recommendedName>
        <fullName evidence="1">Helix-turn-helix domain-containing protein</fullName>
    </recommendedName>
</protein>
<feature type="domain" description="Helix-turn-helix" evidence="1">
    <location>
        <begin position="404"/>
        <end position="442"/>
    </location>
</feature>
<comment type="caution">
    <text evidence="3">The sequence shown here is derived from an EMBL/GenBank/DDBJ whole genome shotgun (WGS) entry which is preliminary data.</text>
</comment>
<evidence type="ECO:0000313" key="2">
    <source>
        <dbReference type="EMBL" id="CAF0939119.1"/>
    </source>
</evidence>
<dbReference type="OrthoDB" id="10027754at2759"/>
<evidence type="ECO:0000313" key="6">
    <source>
        <dbReference type="Proteomes" id="UP000663829"/>
    </source>
</evidence>
<dbReference type="PANTHER" id="PTHR21301:SF10">
    <property type="entry name" value="REVERSE TRANSCRIPTASE DOMAIN-CONTAINING PROTEIN"/>
    <property type="match status" value="1"/>
</dbReference>
<accession>A0A815ANZ8</accession>
<dbReference type="EMBL" id="CAJNOQ010010639">
    <property type="protein sequence ID" value="CAF1257074.1"/>
    <property type="molecule type" value="Genomic_DNA"/>
</dbReference>
<organism evidence="3 6">
    <name type="scientific">Didymodactylos carnosus</name>
    <dbReference type="NCBI Taxonomy" id="1234261"/>
    <lineage>
        <taxon>Eukaryota</taxon>
        <taxon>Metazoa</taxon>
        <taxon>Spiralia</taxon>
        <taxon>Gnathifera</taxon>
        <taxon>Rotifera</taxon>
        <taxon>Eurotatoria</taxon>
        <taxon>Bdelloidea</taxon>
        <taxon>Philodinida</taxon>
        <taxon>Philodinidae</taxon>
        <taxon>Didymodactylos</taxon>
    </lineage>
</organism>
<dbReference type="Proteomes" id="UP000663829">
    <property type="component" value="Unassembled WGS sequence"/>
</dbReference>
<dbReference type="EMBL" id="CAJNOK010004484">
    <property type="protein sequence ID" value="CAF0939119.1"/>
    <property type="molecule type" value="Genomic_DNA"/>
</dbReference>